<evidence type="ECO:0000256" key="3">
    <source>
        <dbReference type="ARBA" id="ARBA00022729"/>
    </source>
</evidence>
<keyword evidence="3" id="KW-0732">Signal</keyword>
<evidence type="ECO:0000256" key="8">
    <source>
        <dbReference type="ARBA" id="ARBA00023157"/>
    </source>
</evidence>
<keyword evidence="9" id="KW-0325">Glycoprotein</keyword>
<evidence type="ECO:0000313" key="13">
    <source>
        <dbReference type="Proteomes" id="UP000694404"/>
    </source>
</evidence>
<evidence type="ECO:0000256" key="4">
    <source>
        <dbReference type="ARBA" id="ARBA00022737"/>
    </source>
</evidence>
<comment type="subcellular location">
    <subcellularLocation>
        <location evidence="1">Membrane</location>
        <topology evidence="1">Single-pass type I membrane protein</topology>
    </subcellularLocation>
</comment>
<evidence type="ECO:0000256" key="6">
    <source>
        <dbReference type="ARBA" id="ARBA00022989"/>
    </source>
</evidence>
<dbReference type="Ensembl" id="ENSCABT00000026848.1">
    <property type="protein sequence ID" value="ENSCABP00000024500.1"/>
    <property type="gene ID" value="ENSCABG00000018040.1"/>
</dbReference>
<dbReference type="GO" id="GO:0007155">
    <property type="term" value="P:cell adhesion"/>
    <property type="evidence" value="ECO:0007669"/>
    <property type="project" value="UniProtKB-KW"/>
</dbReference>
<accession>A0A8C0QKJ2</accession>
<dbReference type="InterPro" id="IPR036179">
    <property type="entry name" value="Ig-like_dom_sf"/>
</dbReference>
<dbReference type="InterPro" id="IPR013783">
    <property type="entry name" value="Ig-like_fold"/>
</dbReference>
<dbReference type="GO" id="GO:0005178">
    <property type="term" value="F:integrin binding"/>
    <property type="evidence" value="ECO:0007669"/>
    <property type="project" value="InterPro"/>
</dbReference>
<dbReference type="InterPro" id="IPR047012">
    <property type="entry name" value="ICAM_VCAM"/>
</dbReference>
<dbReference type="Gene3D" id="2.60.40.10">
    <property type="entry name" value="Immunoglobulins"/>
    <property type="match status" value="1"/>
</dbReference>
<organism evidence="12 13">
    <name type="scientific">Chelonoidis abingdonii</name>
    <name type="common">Abingdon island giant tortoise</name>
    <name type="synonym">Testudo abingdonii</name>
    <dbReference type="NCBI Taxonomy" id="106734"/>
    <lineage>
        <taxon>Eukaryota</taxon>
        <taxon>Metazoa</taxon>
        <taxon>Chordata</taxon>
        <taxon>Craniata</taxon>
        <taxon>Vertebrata</taxon>
        <taxon>Euteleostomi</taxon>
        <taxon>Archelosauria</taxon>
        <taxon>Testudinata</taxon>
        <taxon>Testudines</taxon>
        <taxon>Cryptodira</taxon>
        <taxon>Durocryptodira</taxon>
        <taxon>Testudinoidea</taxon>
        <taxon>Testudinidae</taxon>
        <taxon>Chelonoidis</taxon>
    </lineage>
</organism>
<keyword evidence="7" id="KW-0472">Membrane</keyword>
<dbReference type="Pfam" id="PF03921">
    <property type="entry name" value="ICAM_N"/>
    <property type="match status" value="1"/>
</dbReference>
<evidence type="ECO:0000313" key="12">
    <source>
        <dbReference type="Ensembl" id="ENSCABP00000024500.1"/>
    </source>
</evidence>
<evidence type="ECO:0000256" key="9">
    <source>
        <dbReference type="ARBA" id="ARBA00023180"/>
    </source>
</evidence>
<dbReference type="PANTHER" id="PTHR13771">
    <property type="entry name" value="INTERCELLULAR ADHESION MOLECULE"/>
    <property type="match status" value="1"/>
</dbReference>
<keyword evidence="5" id="KW-0130">Cell adhesion</keyword>
<keyword evidence="10" id="KW-0393">Immunoglobulin domain</keyword>
<reference evidence="12" key="2">
    <citation type="submission" date="2025-09" db="UniProtKB">
        <authorList>
            <consortium name="Ensembl"/>
        </authorList>
    </citation>
    <scope>IDENTIFICATION</scope>
</reference>
<proteinExistence type="predicted"/>
<dbReference type="AlphaFoldDB" id="A0A8C0QKJ2"/>
<keyword evidence="13" id="KW-1185">Reference proteome</keyword>
<dbReference type="Proteomes" id="UP000694404">
    <property type="component" value="Unplaced"/>
</dbReference>
<dbReference type="PANTHER" id="PTHR13771:SF9">
    <property type="entry name" value="INTERCELLULAR ADHESION MOLECULE 5"/>
    <property type="match status" value="1"/>
</dbReference>
<dbReference type="GO" id="GO:0005886">
    <property type="term" value="C:plasma membrane"/>
    <property type="evidence" value="ECO:0007669"/>
    <property type="project" value="TreeGrafter"/>
</dbReference>
<protein>
    <recommendedName>
        <fullName evidence="11">Intercellular adhesion molecule N-terminal domain-containing protein</fullName>
    </recommendedName>
</protein>
<keyword evidence="6" id="KW-1133">Transmembrane helix</keyword>
<dbReference type="SUPFAM" id="SSF48726">
    <property type="entry name" value="Immunoglobulin"/>
    <property type="match status" value="1"/>
</dbReference>
<keyword evidence="8" id="KW-1015">Disulfide bond</keyword>
<dbReference type="FunFam" id="2.60.40.10:FF:000194">
    <property type="entry name" value="Intercellular adhesion molecule 1"/>
    <property type="match status" value="1"/>
</dbReference>
<evidence type="ECO:0000256" key="1">
    <source>
        <dbReference type="ARBA" id="ARBA00004479"/>
    </source>
</evidence>
<keyword evidence="4" id="KW-0677">Repeat</keyword>
<name>A0A8C0QKJ2_CHEAB</name>
<dbReference type="InterPro" id="IPR013768">
    <property type="entry name" value="ICAM_N"/>
</dbReference>
<evidence type="ECO:0000256" key="10">
    <source>
        <dbReference type="ARBA" id="ARBA00023319"/>
    </source>
</evidence>
<evidence type="ECO:0000256" key="7">
    <source>
        <dbReference type="ARBA" id="ARBA00023136"/>
    </source>
</evidence>
<evidence type="ECO:0000256" key="2">
    <source>
        <dbReference type="ARBA" id="ARBA00022692"/>
    </source>
</evidence>
<feature type="domain" description="Intercellular adhesion molecule N-terminal" evidence="11">
    <location>
        <begin position="21"/>
        <end position="106"/>
    </location>
</feature>
<reference evidence="12" key="1">
    <citation type="submission" date="2025-08" db="UniProtKB">
        <authorList>
            <consortium name="Ensembl"/>
        </authorList>
    </citation>
    <scope>IDENTIFICATION</scope>
</reference>
<evidence type="ECO:0000256" key="5">
    <source>
        <dbReference type="ARBA" id="ARBA00022889"/>
    </source>
</evidence>
<evidence type="ECO:0000259" key="11">
    <source>
        <dbReference type="Pfam" id="PF03921"/>
    </source>
</evidence>
<keyword evidence="2" id="KW-0812">Transmembrane</keyword>
<sequence>MVNTRPKDHIAELLMRVLVLKTIVSPEAPMVEHGGSVWINCTTTCQDPGARGGLETSLIKTDSKSGPGWAAFLLVGITEWVSAPQCYFVCGGDMKVTAANISSYRKWQSGQGTGEGVWMGQGIWGRLLG</sequence>